<dbReference type="Proteomes" id="UP000193411">
    <property type="component" value="Unassembled WGS sequence"/>
</dbReference>
<feature type="region of interest" description="Disordered" evidence="1">
    <location>
        <begin position="385"/>
        <end position="507"/>
    </location>
</feature>
<reference evidence="2 3" key="1">
    <citation type="submission" date="2016-07" db="EMBL/GenBank/DDBJ databases">
        <title>Pervasive Adenine N6-methylation of Active Genes in Fungi.</title>
        <authorList>
            <consortium name="DOE Joint Genome Institute"/>
            <person name="Mondo S.J."/>
            <person name="Dannebaum R.O."/>
            <person name="Kuo R.C."/>
            <person name="Labutti K."/>
            <person name="Haridas S."/>
            <person name="Kuo A."/>
            <person name="Salamov A."/>
            <person name="Ahrendt S.R."/>
            <person name="Lipzen A."/>
            <person name="Sullivan W."/>
            <person name="Andreopoulos W.B."/>
            <person name="Clum A."/>
            <person name="Lindquist E."/>
            <person name="Daum C."/>
            <person name="Ramamoorthy G.K."/>
            <person name="Gryganskyi A."/>
            <person name="Culley D."/>
            <person name="Magnuson J.K."/>
            <person name="James T.Y."/>
            <person name="O'Malley M.A."/>
            <person name="Stajich J.E."/>
            <person name="Spatafora J.W."/>
            <person name="Visel A."/>
            <person name="Grigoriev I.V."/>
        </authorList>
    </citation>
    <scope>NUCLEOTIDE SEQUENCE [LARGE SCALE GENOMIC DNA]</scope>
    <source>
        <strain evidence="2 3">PL171</strain>
    </source>
</reference>
<feature type="compositionally biased region" description="Low complexity" evidence="1">
    <location>
        <begin position="402"/>
        <end position="417"/>
    </location>
</feature>
<feature type="compositionally biased region" description="Low complexity" evidence="1">
    <location>
        <begin position="455"/>
        <end position="483"/>
    </location>
</feature>
<proteinExistence type="predicted"/>
<feature type="region of interest" description="Disordered" evidence="1">
    <location>
        <begin position="216"/>
        <end position="248"/>
    </location>
</feature>
<feature type="compositionally biased region" description="Low complexity" evidence="1">
    <location>
        <begin position="77"/>
        <end position="91"/>
    </location>
</feature>
<feature type="region of interest" description="Disordered" evidence="1">
    <location>
        <begin position="341"/>
        <end position="370"/>
    </location>
</feature>
<dbReference type="EMBL" id="MCFL01000007">
    <property type="protein sequence ID" value="ORZ38754.1"/>
    <property type="molecule type" value="Genomic_DNA"/>
</dbReference>
<evidence type="ECO:0000256" key="1">
    <source>
        <dbReference type="SAM" id="MobiDB-lite"/>
    </source>
</evidence>
<feature type="compositionally biased region" description="Polar residues" evidence="1">
    <location>
        <begin position="229"/>
        <end position="246"/>
    </location>
</feature>
<name>A0A1Y2HXT4_9FUNG</name>
<feature type="compositionally biased region" description="Low complexity" evidence="1">
    <location>
        <begin position="216"/>
        <end position="228"/>
    </location>
</feature>
<feature type="compositionally biased region" description="Low complexity" evidence="1">
    <location>
        <begin position="165"/>
        <end position="180"/>
    </location>
</feature>
<dbReference type="AlphaFoldDB" id="A0A1Y2HXT4"/>
<comment type="caution">
    <text evidence="2">The sequence shown here is derived from an EMBL/GenBank/DDBJ whole genome shotgun (WGS) entry which is preliminary data.</text>
</comment>
<feature type="compositionally biased region" description="Low complexity" evidence="1">
    <location>
        <begin position="27"/>
        <end position="41"/>
    </location>
</feature>
<keyword evidence="3" id="KW-1185">Reference proteome</keyword>
<sequence>MRISDPFVGPQHEPIGLGLLPDSMVISPPSTTSAAATSTCAMDVDEQDNDTERHVRQSWPQLHHPQPHMHHAHHSGHPSSPSSPAGGSISSLATSVPKHQPDVRLQIGFNPTPDAASILSSGSGGRRRQGHSRTGSNASARSLLVVPPSRDEDSHSTLGPLPDFGTPSSTSSLASPATGTPTVAVSNVVVPWTARTVSNTLGLAIATDGLAQEAGLSSAPVSSGAPSSIQSPVSASGQPATSQQGSIRARRLSKSLLTAPLLAQKPAGDEVAEQLPDVKHPSYPIPTPPTLAHDQQHHQHHQHHHQYEFPEFQPLTLASPNSTVAPMPVPMPKAKDLAFVLPPSPRSSSITHPTSSRPAEEDQNEPMIGSAPVGFRILDSAAATASAKEEAHRRHTLDAASKKALSMSATALSTSPPSHHHRHRHTGLTDSPLMVGGDTPMDIAGPLGAPPTTPLPSSSSTSSSSQRLSHLVRRSSSTSLVLPNARRSSVQPTRATNTLPPKRASGT</sequence>
<feature type="compositionally biased region" description="Polar residues" evidence="1">
    <location>
        <begin position="486"/>
        <end position="499"/>
    </location>
</feature>
<protein>
    <submittedName>
        <fullName evidence="2">Uncharacterized protein</fullName>
    </submittedName>
</protein>
<feature type="region of interest" description="Disordered" evidence="1">
    <location>
        <begin position="1"/>
        <end position="180"/>
    </location>
</feature>
<accession>A0A1Y2HXT4</accession>
<evidence type="ECO:0000313" key="3">
    <source>
        <dbReference type="Proteomes" id="UP000193411"/>
    </source>
</evidence>
<evidence type="ECO:0000313" key="2">
    <source>
        <dbReference type="EMBL" id="ORZ38754.1"/>
    </source>
</evidence>
<feature type="compositionally biased region" description="Basic and acidic residues" evidence="1">
    <location>
        <begin position="387"/>
        <end position="401"/>
    </location>
</feature>
<gene>
    <name evidence="2" type="ORF">BCR44DRAFT_1281221</name>
</gene>
<feature type="compositionally biased region" description="Basic residues" evidence="1">
    <location>
        <begin position="65"/>
        <end position="76"/>
    </location>
</feature>
<feature type="compositionally biased region" description="Polar residues" evidence="1">
    <location>
        <begin position="346"/>
        <end position="357"/>
    </location>
</feature>
<organism evidence="2 3">
    <name type="scientific">Catenaria anguillulae PL171</name>
    <dbReference type="NCBI Taxonomy" id="765915"/>
    <lineage>
        <taxon>Eukaryota</taxon>
        <taxon>Fungi</taxon>
        <taxon>Fungi incertae sedis</taxon>
        <taxon>Blastocladiomycota</taxon>
        <taxon>Blastocladiomycetes</taxon>
        <taxon>Blastocladiales</taxon>
        <taxon>Catenariaceae</taxon>
        <taxon>Catenaria</taxon>
    </lineage>
</organism>
<feature type="region of interest" description="Disordered" evidence="1">
    <location>
        <begin position="277"/>
        <end position="307"/>
    </location>
</feature>